<dbReference type="NCBIfam" id="TIGR01683">
    <property type="entry name" value="thiS"/>
    <property type="match status" value="1"/>
</dbReference>
<dbReference type="Pfam" id="PF02597">
    <property type="entry name" value="ThiS"/>
    <property type="match status" value="1"/>
</dbReference>
<name>A0A9D2HU90_9BACE</name>
<dbReference type="InterPro" id="IPR012675">
    <property type="entry name" value="Beta-grasp_dom_sf"/>
</dbReference>
<protein>
    <submittedName>
        <fullName evidence="1">Sulfur carrier protein ThiS</fullName>
    </submittedName>
</protein>
<reference evidence="1" key="2">
    <citation type="submission" date="2021-04" db="EMBL/GenBank/DDBJ databases">
        <authorList>
            <person name="Gilroy R."/>
        </authorList>
    </citation>
    <scope>NUCLEOTIDE SEQUENCE</scope>
    <source>
        <strain evidence="1">ChiHjej12B11-9795</strain>
    </source>
</reference>
<reference evidence="1" key="1">
    <citation type="journal article" date="2021" name="PeerJ">
        <title>Extensive microbial diversity within the chicken gut microbiome revealed by metagenomics and culture.</title>
        <authorList>
            <person name="Gilroy R."/>
            <person name="Ravi A."/>
            <person name="Getino M."/>
            <person name="Pursley I."/>
            <person name="Horton D.L."/>
            <person name="Alikhan N.F."/>
            <person name="Baker D."/>
            <person name="Gharbi K."/>
            <person name="Hall N."/>
            <person name="Watson M."/>
            <person name="Adriaenssens E.M."/>
            <person name="Foster-Nyarko E."/>
            <person name="Jarju S."/>
            <person name="Secka A."/>
            <person name="Antonio M."/>
            <person name="Oren A."/>
            <person name="Chaudhuri R.R."/>
            <person name="La Ragione R."/>
            <person name="Hildebrand F."/>
            <person name="Pallen M.J."/>
        </authorList>
    </citation>
    <scope>NUCLEOTIDE SEQUENCE</scope>
    <source>
        <strain evidence="1">ChiHjej12B11-9795</strain>
    </source>
</reference>
<dbReference type="SUPFAM" id="SSF54285">
    <property type="entry name" value="MoaD/ThiS"/>
    <property type="match status" value="1"/>
</dbReference>
<dbReference type="Gene3D" id="3.10.20.30">
    <property type="match status" value="1"/>
</dbReference>
<dbReference type="InterPro" id="IPR016155">
    <property type="entry name" value="Mopterin_synth/thiamin_S_b"/>
</dbReference>
<dbReference type="PANTHER" id="PTHR34472">
    <property type="entry name" value="SULFUR CARRIER PROTEIN THIS"/>
    <property type="match status" value="1"/>
</dbReference>
<dbReference type="AlphaFoldDB" id="A0A9D2HU90"/>
<dbReference type="EMBL" id="DWZI01000003">
    <property type="protein sequence ID" value="HJA84741.1"/>
    <property type="molecule type" value="Genomic_DNA"/>
</dbReference>
<comment type="caution">
    <text evidence="1">The sequence shown here is derived from an EMBL/GenBank/DDBJ whole genome shotgun (WGS) entry which is preliminary data.</text>
</comment>
<dbReference type="PANTHER" id="PTHR34472:SF1">
    <property type="entry name" value="SULFUR CARRIER PROTEIN THIS"/>
    <property type="match status" value="1"/>
</dbReference>
<dbReference type="InterPro" id="IPR003749">
    <property type="entry name" value="ThiS/MoaD-like"/>
</dbReference>
<sequence>MKIIINDKEQETQATTLLQLTEELSLPVQGVAVAINNHLIPRTAWGDTLLCEGASIVIIHAACGG</sequence>
<proteinExistence type="predicted"/>
<dbReference type="Proteomes" id="UP000823862">
    <property type="component" value="Unassembled WGS sequence"/>
</dbReference>
<gene>
    <name evidence="1" type="primary">thiS</name>
    <name evidence="1" type="ORF">H9950_00820</name>
</gene>
<dbReference type="CDD" id="cd00565">
    <property type="entry name" value="Ubl_ThiS"/>
    <property type="match status" value="1"/>
</dbReference>
<dbReference type="InterPro" id="IPR010035">
    <property type="entry name" value="Thi_S"/>
</dbReference>
<evidence type="ECO:0000313" key="1">
    <source>
        <dbReference type="EMBL" id="HJA84741.1"/>
    </source>
</evidence>
<organism evidence="1 2">
    <name type="scientific">Candidatus Bacteroides avicola</name>
    <dbReference type="NCBI Taxonomy" id="2838468"/>
    <lineage>
        <taxon>Bacteria</taxon>
        <taxon>Pseudomonadati</taxon>
        <taxon>Bacteroidota</taxon>
        <taxon>Bacteroidia</taxon>
        <taxon>Bacteroidales</taxon>
        <taxon>Bacteroidaceae</taxon>
        <taxon>Bacteroides</taxon>
    </lineage>
</organism>
<evidence type="ECO:0000313" key="2">
    <source>
        <dbReference type="Proteomes" id="UP000823862"/>
    </source>
</evidence>
<accession>A0A9D2HU90</accession>